<dbReference type="Proteomes" id="UP001152607">
    <property type="component" value="Unassembled WGS sequence"/>
</dbReference>
<evidence type="ECO:0000259" key="1">
    <source>
        <dbReference type="PROSITE" id="PS51186"/>
    </source>
</evidence>
<dbReference type="InterPro" id="IPR000182">
    <property type="entry name" value="GNAT_dom"/>
</dbReference>
<proteinExistence type="predicted"/>
<dbReference type="PROSITE" id="PS51186">
    <property type="entry name" value="GNAT"/>
    <property type="match status" value="1"/>
</dbReference>
<evidence type="ECO:0000313" key="2">
    <source>
        <dbReference type="EMBL" id="CAI6341189.1"/>
    </source>
</evidence>
<name>A0A9W4UTG8_9PLEO</name>
<dbReference type="InterPro" id="IPR052523">
    <property type="entry name" value="Trichothecene_AcTrans"/>
</dbReference>
<dbReference type="InterPro" id="IPR016181">
    <property type="entry name" value="Acyl_CoA_acyltransferase"/>
</dbReference>
<evidence type="ECO:0000313" key="3">
    <source>
        <dbReference type="Proteomes" id="UP001152607"/>
    </source>
</evidence>
<protein>
    <recommendedName>
        <fullName evidence="1">N-acetyltransferase domain-containing protein</fullName>
    </recommendedName>
</protein>
<dbReference type="OrthoDB" id="2115692at2759"/>
<dbReference type="GO" id="GO:0016747">
    <property type="term" value="F:acyltransferase activity, transferring groups other than amino-acyl groups"/>
    <property type="evidence" value="ECO:0007669"/>
    <property type="project" value="InterPro"/>
</dbReference>
<dbReference type="SUPFAM" id="SSF55729">
    <property type="entry name" value="Acyl-CoA N-acyltransferases (Nat)"/>
    <property type="match status" value="1"/>
</dbReference>
<dbReference type="PANTHER" id="PTHR42791:SF16">
    <property type="entry name" value="N-ACETYLTRANSFERASE DOMAIN-CONTAINING PROTEIN"/>
    <property type="match status" value="1"/>
</dbReference>
<feature type="domain" description="N-acetyltransferase" evidence="1">
    <location>
        <begin position="78"/>
        <end position="218"/>
    </location>
</feature>
<dbReference type="PANTHER" id="PTHR42791">
    <property type="entry name" value="GNAT FAMILY ACETYLTRANSFERASE"/>
    <property type="match status" value="1"/>
</dbReference>
<dbReference type="EMBL" id="CAOQHR010000011">
    <property type="protein sequence ID" value="CAI6341189.1"/>
    <property type="molecule type" value="Genomic_DNA"/>
</dbReference>
<organism evidence="2 3">
    <name type="scientific">Periconia digitata</name>
    <dbReference type="NCBI Taxonomy" id="1303443"/>
    <lineage>
        <taxon>Eukaryota</taxon>
        <taxon>Fungi</taxon>
        <taxon>Dikarya</taxon>
        <taxon>Ascomycota</taxon>
        <taxon>Pezizomycotina</taxon>
        <taxon>Dothideomycetes</taxon>
        <taxon>Pleosporomycetidae</taxon>
        <taxon>Pleosporales</taxon>
        <taxon>Massarineae</taxon>
        <taxon>Periconiaceae</taxon>
        <taxon>Periconia</taxon>
    </lineage>
</organism>
<keyword evidence="3" id="KW-1185">Reference proteome</keyword>
<sequence>MKIRAITHKDLGPITNINEGAFKDDELNAFFYPGKDKYPGDLRRYQILRLRTRFVTKGMHGVVVETEGDKPEIAGYAMNLRLGDDEEAGKWMEDSWGCALERTLLKLEGWYDRTFTDRARSSKNIQRFQTASGWNSLDVYKNRWHISILAVSPAHQRRGVGAMLVQHAQRLAAEDRVPLTLESSMMGKAMYMKQGLEVVSEVNVAEGFDSICMAWVPEGLEGIRERV</sequence>
<reference evidence="2" key="1">
    <citation type="submission" date="2023-01" db="EMBL/GenBank/DDBJ databases">
        <authorList>
            <person name="Van Ghelder C."/>
            <person name="Rancurel C."/>
        </authorList>
    </citation>
    <scope>NUCLEOTIDE SEQUENCE</scope>
    <source>
        <strain evidence="2">CNCM I-4278</strain>
    </source>
</reference>
<dbReference type="CDD" id="cd04301">
    <property type="entry name" value="NAT_SF"/>
    <property type="match status" value="1"/>
</dbReference>
<dbReference type="Gene3D" id="3.40.630.30">
    <property type="match status" value="1"/>
</dbReference>
<dbReference type="Pfam" id="PF13673">
    <property type="entry name" value="Acetyltransf_10"/>
    <property type="match status" value="1"/>
</dbReference>
<accession>A0A9W4UTG8</accession>
<comment type="caution">
    <text evidence="2">The sequence shown here is derived from an EMBL/GenBank/DDBJ whole genome shotgun (WGS) entry which is preliminary data.</text>
</comment>
<gene>
    <name evidence="2" type="ORF">PDIGIT_LOCUS14382</name>
</gene>
<dbReference type="AlphaFoldDB" id="A0A9W4UTG8"/>